<dbReference type="Gene3D" id="3.40.50.720">
    <property type="entry name" value="NAD(P)-binding Rossmann-like Domain"/>
    <property type="match status" value="1"/>
</dbReference>
<dbReference type="PANTHER" id="PTHR43775:SF51">
    <property type="entry name" value="INACTIVE PHENOLPHTHIOCEROL SYNTHESIS POLYKETIDE SYNTHASE TYPE I PKS1-RELATED"/>
    <property type="match status" value="1"/>
</dbReference>
<dbReference type="InterPro" id="IPR014030">
    <property type="entry name" value="Ketoacyl_synth_N"/>
</dbReference>
<dbReference type="Gene3D" id="3.40.47.10">
    <property type="match status" value="2"/>
</dbReference>
<dbReference type="SMART" id="SM01294">
    <property type="entry name" value="PKS_PP_betabranch"/>
    <property type="match status" value="1"/>
</dbReference>
<proteinExistence type="predicted"/>
<evidence type="ECO:0000256" key="6">
    <source>
        <dbReference type="ARBA" id="ARBA00023315"/>
    </source>
</evidence>
<dbReference type="Pfam" id="PF02801">
    <property type="entry name" value="Ketoacyl-synt_C"/>
    <property type="match status" value="2"/>
</dbReference>
<dbReference type="InterPro" id="IPR036736">
    <property type="entry name" value="ACP-like_sf"/>
</dbReference>
<dbReference type="InterPro" id="IPR016039">
    <property type="entry name" value="Thiolase-like"/>
</dbReference>
<dbReference type="SMART" id="SM00822">
    <property type="entry name" value="PKS_KR"/>
    <property type="match status" value="1"/>
</dbReference>
<feature type="region of interest" description="Disordered" evidence="7">
    <location>
        <begin position="1022"/>
        <end position="1054"/>
    </location>
</feature>
<gene>
    <name evidence="10" type="ORF">V2S66_00010</name>
</gene>
<dbReference type="InterPro" id="IPR018201">
    <property type="entry name" value="Ketoacyl_synth_AS"/>
</dbReference>
<evidence type="ECO:0000256" key="5">
    <source>
        <dbReference type="ARBA" id="ARBA00023268"/>
    </source>
</evidence>
<dbReference type="InterPro" id="IPR001227">
    <property type="entry name" value="Ac_transferase_dom_sf"/>
</dbReference>
<keyword evidence="4" id="KW-0045">Antibiotic biosynthesis</keyword>
<dbReference type="PROSITE" id="PS52004">
    <property type="entry name" value="KS3_2"/>
    <property type="match status" value="2"/>
</dbReference>
<evidence type="ECO:0000256" key="1">
    <source>
        <dbReference type="ARBA" id="ARBA00022450"/>
    </source>
</evidence>
<dbReference type="PANTHER" id="PTHR43775">
    <property type="entry name" value="FATTY ACID SYNTHASE"/>
    <property type="match status" value="1"/>
</dbReference>
<dbReference type="SUPFAM" id="SSF52151">
    <property type="entry name" value="FabD/lysophospholipase-like"/>
    <property type="match status" value="1"/>
</dbReference>
<feature type="domain" description="Carrier" evidence="8">
    <location>
        <begin position="1561"/>
        <end position="1636"/>
    </location>
</feature>
<dbReference type="InterPro" id="IPR014031">
    <property type="entry name" value="Ketoacyl_synth_C"/>
</dbReference>
<dbReference type="Pfam" id="PF00109">
    <property type="entry name" value="ketoacyl-synt"/>
    <property type="match status" value="2"/>
</dbReference>
<dbReference type="Proteomes" id="UP001344658">
    <property type="component" value="Unassembled WGS sequence"/>
</dbReference>
<dbReference type="InterPro" id="IPR020841">
    <property type="entry name" value="PKS_Beta-ketoAc_synthase_dom"/>
</dbReference>
<feature type="domain" description="Ketosynthase family 3 (KS3)" evidence="9">
    <location>
        <begin position="34"/>
        <end position="457"/>
    </location>
</feature>
<dbReference type="Gene3D" id="1.10.1200.10">
    <property type="entry name" value="ACP-like"/>
    <property type="match status" value="1"/>
</dbReference>
<dbReference type="SMART" id="SM00823">
    <property type="entry name" value="PKS_PP"/>
    <property type="match status" value="1"/>
</dbReference>
<keyword evidence="11" id="KW-1185">Reference proteome</keyword>
<keyword evidence="1" id="KW-0596">Phosphopantetheine</keyword>
<feature type="compositionally biased region" description="Low complexity" evidence="7">
    <location>
        <begin position="2120"/>
        <end position="2135"/>
    </location>
</feature>
<dbReference type="InterPro" id="IPR006162">
    <property type="entry name" value="Ppantetheine_attach_site"/>
</dbReference>
<reference evidence="10 11" key="1">
    <citation type="submission" date="2023-12" db="EMBL/GenBank/DDBJ databases">
        <title>Streptomyces sp. V4-01.</title>
        <authorList>
            <person name="Somphong A."/>
            <person name="Phongsopitanun W."/>
        </authorList>
    </citation>
    <scope>NUCLEOTIDE SEQUENCE [LARGE SCALE GENOMIC DNA]</scope>
    <source>
        <strain evidence="10 11">V4-01</strain>
    </source>
</reference>
<dbReference type="Pfam" id="PF18369">
    <property type="entry name" value="PKS_DE"/>
    <property type="match status" value="1"/>
</dbReference>
<dbReference type="InterPro" id="IPR020806">
    <property type="entry name" value="PKS_PP-bd"/>
</dbReference>
<dbReference type="InterPro" id="IPR036291">
    <property type="entry name" value="NAD(P)-bd_dom_sf"/>
</dbReference>
<dbReference type="SUPFAM" id="SSF47336">
    <property type="entry name" value="ACP-like"/>
    <property type="match status" value="1"/>
</dbReference>
<dbReference type="Gene3D" id="6.10.140.1830">
    <property type="match status" value="1"/>
</dbReference>
<sequence>MTDSADRLVEALRLTLKENERLKRHSEELAAAARAPIAIVGMACRLPGGVRTPEELWELLLRRGEAMTPFPADRGWTIDRIEDQDRPGRAFTTGGFLDDAGEFDAALFGINHREALAMDPQQRLLLQTSWEAVERAGIAPSSLRGSRTGTFVGLGFHDYGPRPGDAPQGLEGYIGNGKAGSIASGRIAYALGLEGPALTVDTACSSSLVTLQLAVQALRRGECDLALAGGATVLATPDGLIEMARQRVLSSDGVCRAFGADADGTGISEGVCMLLVERLTDAQRLGHPVLALVRGVAVNQDGRSNGLTAPSGPAQRRVIEAALADAGLDAREVDAVEAHGTGTSLGDPIEARQILATYGRDRAGREPVALGSVKSNLGHTQFAAGAAGVMKMVLAMEHGTLPATLHAEVPSPHIDWSLGSVELVTSTRPWPETGAPRRAAVSSFGISGTNAHVVLEQAPAPAVGEAGGGDADGAVAGKAAGDAAGPAVPWLLSGTDGPALRTQAARLLEHVAARPDADLADVGHTLAYSRSALASRAVVLAADRAGMVERLDALARDLPSPGVVQSSVTPHDGVVFVFPGQGAQWPGMGLRLREESAHFRARFDECAAALRPYTGWDLLPVLRGDPDALPLDRIDVVQPALFAVMTALAEMWRAHGVAPSAVVGHSQGEIAAACFAGALSLDQAARLIALRSKVLRTRSGSGAMASFALPLAEVEELLRPWSDAIGVAAVNGPGSVTVSGLPGAVTELVRRCEADGVRVRLLDGDVASHGPRMEVLHDALAERIGPVTPGAAATAFYSTVDAAPLPGESLDLDYWYANLRHPVRFQDTVRALAADGHGVFVEVNPHPVLGSSIQDTLEDAGAAGTVIGTLRRGQGGLDRFLASAGELWASGTPVDWSPELAGGRRVALPTYGFRRRRYWLESDERPRGAGASADPADGAFWAAVESGDPGELARHLESREEDRAAVAEALTPAVPALSRWRRGRRSAALLERWRYGVGWRAWAPPAAGRVEGTWLLVLPGPEPEVEPEVEPGGRPEVEPGLASGAGSEGGPGAGAAGAAAMAALVARALEERGADVVRVPVGAAAGRDALAAALREALPDGVRPAGVVSLSALAEGPHPDHPVLPLALGDTLTVIQALGDAEIGAPLWCATRGAVAAGPGDPPPDPAQAAVWGLGRTAALEFPHRWGGLLDLPAVPLSGDEEAGVRELVAAVVSGAAAGGPSAAREPDVEPAEDQVAVRPSGALVRRLTRLTAPGADRPAGWRARGTVLVTGGTGAIGPYVLRWLAGHGAERVVCTARADEPSAAFTALRAELAVTGTALTWATCDVADRAALAELVARTEAESGPIRAVIHAAADIRLSPLDVTAADELARVLAGKAGGADHLDALFADRDLDAFVLFSSVSGVWGSGDHGAYAAANAHLDALAERRRGRGLAATSVAWGLWDTPDRWGQDGPPQVVLAATRQGLPLMAPEPSIAALHQAIDRGETCTSVVDVDWDRFLPVFSSARRHPQFGEIPEAERARLGAPESGAGPDGADPDGTRDVAGQWRSRLAGLSAAEREHDVLEVVHATAAAVLGHTDRDEVAVDRPLAQLGVDSLTSVETRNRLNRAFGLRLPPTLVFSHPTVLALTRRVLADLVGDAPAGGSAEPAGAPAPGQLPASAVASVSVSASGPGARSASQDEDAVAIVGIGCRLPGGVRSPEDLWKLLEAGRDVTGGLPEDRDWDVEGVYHPERGRRDTSYTRRGGFLDDPQGFDADFFGIGPDEALAMDPQQRLMLEVVWEALERTGIDPHTLRGSRTGVYVGSRHQGYGAGADVTVDLAAHLGAGQLISVLSGRVSYTLGLQGPAITVDTACSSSVVALHLAAQAVRRGECSLALAGGATVMAQPAELIGLSSLEQLSPDGRCRSFSADADGMGMAEGVTVVVLERLADARRNRHPVLALLRGSAVNHDGAGNGLTAPNGESQRLVIQAALGDAGLSAREVDAVEGHGTGTPLGDSIEAQALLDVYGADRPDGRPLLLGSLKSVIGHTQSAGGVAGVIKMVLAMRHGVLPRTLHADRPSKQVDWPAGGVDLLTEARAWPETGRPRRAGVSSFGISGTNTHVIVEAPPLDEPALGGGESGSAPAPAGQAPDGPRPLVVSARSEAALAAQAARLADHLAALPGLGLDDTAVSLASRTAFEHRAVVLADGHDGALAALRALAAGQPGDAAVTGDGPVPRAGLPVPVFVLGHGGGGGAVGLPDPVQVAELLARSAAFAESMRACHDLLTDLSAGPLLDGTGSGLHPSAAAPHAAFAVQVSMAALWRSLGLADRGGRGTRVAGAGPAADHIAGRLSLADAVRALLAADGAPAREQPADEAPPSGPVLALDALPWADLLRTAAQLWTRGHDVRWSATTPTGARVPLPTYPFQRTRYWLSPVSGRHPAAPQPAGSVRAAE</sequence>
<feature type="compositionally biased region" description="Low complexity" evidence="7">
    <location>
        <begin position="1524"/>
        <end position="1534"/>
    </location>
</feature>
<dbReference type="InterPro" id="IPR016035">
    <property type="entry name" value="Acyl_Trfase/lysoPLipase"/>
</dbReference>
<dbReference type="Pfam" id="PF00698">
    <property type="entry name" value="Acyl_transf_1"/>
    <property type="match status" value="1"/>
</dbReference>
<accession>A0ABU7P4R3</accession>
<dbReference type="InterPro" id="IPR016036">
    <property type="entry name" value="Malonyl_transacylase_ACP-bd"/>
</dbReference>
<organism evidence="10 11">
    <name type="scientific">Actinacidiphila polyblastidii</name>
    <dbReference type="NCBI Taxonomy" id="3110430"/>
    <lineage>
        <taxon>Bacteria</taxon>
        <taxon>Bacillati</taxon>
        <taxon>Actinomycetota</taxon>
        <taxon>Actinomycetes</taxon>
        <taxon>Kitasatosporales</taxon>
        <taxon>Streptomycetaceae</taxon>
        <taxon>Actinacidiphila</taxon>
    </lineage>
</organism>
<dbReference type="InterPro" id="IPR032821">
    <property type="entry name" value="PKS_assoc"/>
</dbReference>
<feature type="domain" description="Ketosynthase family 3 (KS3)" evidence="9">
    <location>
        <begin position="1681"/>
        <end position="2106"/>
    </location>
</feature>
<evidence type="ECO:0000313" key="10">
    <source>
        <dbReference type="EMBL" id="MEE4540349.1"/>
    </source>
</evidence>
<comment type="caution">
    <text evidence="10">The sequence shown here is derived from an EMBL/GenBank/DDBJ whole genome shotgun (WGS) entry which is preliminary data.</text>
</comment>
<dbReference type="SMART" id="SM00827">
    <property type="entry name" value="PKS_AT"/>
    <property type="match status" value="1"/>
</dbReference>
<dbReference type="CDD" id="cd00833">
    <property type="entry name" value="PKS"/>
    <property type="match status" value="2"/>
</dbReference>
<evidence type="ECO:0000256" key="7">
    <source>
        <dbReference type="SAM" id="MobiDB-lite"/>
    </source>
</evidence>
<dbReference type="InterPro" id="IPR013968">
    <property type="entry name" value="PKS_KR"/>
</dbReference>
<dbReference type="InterPro" id="IPR041618">
    <property type="entry name" value="PKS_DE"/>
</dbReference>
<feature type="region of interest" description="Disordered" evidence="7">
    <location>
        <begin position="1511"/>
        <end position="1543"/>
    </location>
</feature>
<dbReference type="Pfam" id="PF00550">
    <property type="entry name" value="PP-binding"/>
    <property type="match status" value="1"/>
</dbReference>
<dbReference type="EMBL" id="JAZEWV010000001">
    <property type="protein sequence ID" value="MEE4540349.1"/>
    <property type="molecule type" value="Genomic_DNA"/>
</dbReference>
<evidence type="ECO:0000259" key="8">
    <source>
        <dbReference type="PROSITE" id="PS50075"/>
    </source>
</evidence>
<evidence type="ECO:0000259" key="9">
    <source>
        <dbReference type="PROSITE" id="PS52004"/>
    </source>
</evidence>
<evidence type="ECO:0000256" key="2">
    <source>
        <dbReference type="ARBA" id="ARBA00022553"/>
    </source>
</evidence>
<keyword evidence="3" id="KW-0808">Transferase</keyword>
<evidence type="ECO:0000256" key="4">
    <source>
        <dbReference type="ARBA" id="ARBA00023194"/>
    </source>
</evidence>
<dbReference type="PROSITE" id="PS50075">
    <property type="entry name" value="CARRIER"/>
    <property type="match status" value="1"/>
</dbReference>
<dbReference type="InterPro" id="IPR050091">
    <property type="entry name" value="PKS_NRPS_Biosynth_Enz"/>
</dbReference>
<dbReference type="Pfam" id="PF16197">
    <property type="entry name" value="KAsynt_C_assoc"/>
    <property type="match status" value="2"/>
</dbReference>
<keyword evidence="6" id="KW-0012">Acyltransferase</keyword>
<dbReference type="InterPro" id="IPR009081">
    <property type="entry name" value="PP-bd_ACP"/>
</dbReference>
<keyword evidence="2" id="KW-0597">Phosphoprotein</keyword>
<keyword evidence="5" id="KW-0511">Multifunctional enzyme</keyword>
<evidence type="ECO:0000313" key="11">
    <source>
        <dbReference type="Proteomes" id="UP001344658"/>
    </source>
</evidence>
<dbReference type="InterPro" id="IPR057326">
    <property type="entry name" value="KR_dom"/>
</dbReference>
<dbReference type="SMART" id="SM00825">
    <property type="entry name" value="PKS_KS"/>
    <property type="match status" value="2"/>
</dbReference>
<name>A0ABU7P4R3_9ACTN</name>
<dbReference type="SUPFAM" id="SSF51735">
    <property type="entry name" value="NAD(P)-binding Rossmann-fold domains"/>
    <property type="match status" value="2"/>
</dbReference>
<dbReference type="NCBIfam" id="NF045894">
    <property type="entry name" value="PKS_plus_SDR"/>
    <property type="match status" value="1"/>
</dbReference>
<dbReference type="Gene3D" id="3.30.70.3290">
    <property type="match status" value="3"/>
</dbReference>
<dbReference type="Gene3D" id="3.40.366.10">
    <property type="entry name" value="Malonyl-Coenzyme A Acyl Carrier Protein, domain 2"/>
    <property type="match status" value="1"/>
</dbReference>
<dbReference type="CDD" id="cd08952">
    <property type="entry name" value="KR_1_SDR_x"/>
    <property type="match status" value="1"/>
</dbReference>
<dbReference type="Pfam" id="PF08659">
    <property type="entry name" value="KR"/>
    <property type="match status" value="1"/>
</dbReference>
<dbReference type="SUPFAM" id="SSF55048">
    <property type="entry name" value="Probable ACP-binding domain of malonyl-CoA ACP transacylase"/>
    <property type="match status" value="1"/>
</dbReference>
<dbReference type="PROSITE" id="PS00012">
    <property type="entry name" value="PHOSPHOPANTETHEINE"/>
    <property type="match status" value="1"/>
</dbReference>
<feature type="region of interest" description="Disordered" evidence="7">
    <location>
        <begin position="2108"/>
        <end position="2135"/>
    </location>
</feature>
<dbReference type="RefSeq" id="WP_330791989.1">
    <property type="nucleotide sequence ID" value="NZ_JAZEWV010000001.1"/>
</dbReference>
<protein>
    <submittedName>
        <fullName evidence="10">SDR family NAD(P)-dependent oxidoreductase</fullName>
    </submittedName>
</protein>
<dbReference type="PROSITE" id="PS00606">
    <property type="entry name" value="KS3_1"/>
    <property type="match status" value="2"/>
</dbReference>
<evidence type="ECO:0000256" key="3">
    <source>
        <dbReference type="ARBA" id="ARBA00022679"/>
    </source>
</evidence>
<dbReference type="InterPro" id="IPR014043">
    <property type="entry name" value="Acyl_transferase_dom"/>
</dbReference>
<dbReference type="SUPFAM" id="SSF53901">
    <property type="entry name" value="Thiolase-like"/>
    <property type="match status" value="2"/>
</dbReference>